<evidence type="ECO:0000313" key="7">
    <source>
        <dbReference type="EMBL" id="MFC4596894.1"/>
    </source>
</evidence>
<dbReference type="SUPFAM" id="SSF46689">
    <property type="entry name" value="Homeodomain-like"/>
    <property type="match status" value="2"/>
</dbReference>
<evidence type="ECO:0000259" key="5">
    <source>
        <dbReference type="PROSITE" id="PS01124"/>
    </source>
</evidence>
<keyword evidence="2" id="KW-0238">DNA-binding</keyword>
<accession>A0ABV9FA23</accession>
<keyword evidence="3" id="KW-0804">Transcription</keyword>
<evidence type="ECO:0000313" key="8">
    <source>
        <dbReference type="Proteomes" id="UP001596028"/>
    </source>
</evidence>
<evidence type="ECO:0000256" key="4">
    <source>
        <dbReference type="PROSITE-ProRule" id="PRU00169"/>
    </source>
</evidence>
<dbReference type="InterPro" id="IPR009057">
    <property type="entry name" value="Homeodomain-like_sf"/>
</dbReference>
<dbReference type="Proteomes" id="UP001596028">
    <property type="component" value="Unassembled WGS sequence"/>
</dbReference>
<evidence type="ECO:0000256" key="3">
    <source>
        <dbReference type="ARBA" id="ARBA00023163"/>
    </source>
</evidence>
<dbReference type="EMBL" id="JBHSEP010000001">
    <property type="protein sequence ID" value="MFC4596894.1"/>
    <property type="molecule type" value="Genomic_DNA"/>
</dbReference>
<keyword evidence="8" id="KW-1185">Reference proteome</keyword>
<name>A0ABV9FA23_9BACL</name>
<comment type="caution">
    <text evidence="7">The sequence shown here is derived from an EMBL/GenBank/DDBJ whole genome shotgun (WGS) entry which is preliminary data.</text>
</comment>
<dbReference type="PROSITE" id="PS50110">
    <property type="entry name" value="RESPONSE_REGULATORY"/>
    <property type="match status" value="1"/>
</dbReference>
<gene>
    <name evidence="7" type="ORF">ACFO3S_01480</name>
</gene>
<dbReference type="Gene3D" id="3.40.50.2300">
    <property type="match status" value="1"/>
</dbReference>
<feature type="domain" description="HTH araC/xylS-type" evidence="5">
    <location>
        <begin position="397"/>
        <end position="495"/>
    </location>
</feature>
<keyword evidence="1" id="KW-0805">Transcription regulation</keyword>
<dbReference type="PROSITE" id="PS01124">
    <property type="entry name" value="HTH_ARAC_FAMILY_2"/>
    <property type="match status" value="1"/>
</dbReference>
<organism evidence="7 8">
    <name type="scientific">Cohnella hongkongensis</name>
    <dbReference type="NCBI Taxonomy" id="178337"/>
    <lineage>
        <taxon>Bacteria</taxon>
        <taxon>Bacillati</taxon>
        <taxon>Bacillota</taxon>
        <taxon>Bacilli</taxon>
        <taxon>Bacillales</taxon>
        <taxon>Paenibacillaceae</taxon>
        <taxon>Cohnella</taxon>
    </lineage>
</organism>
<dbReference type="SMART" id="SM00448">
    <property type="entry name" value="REC"/>
    <property type="match status" value="1"/>
</dbReference>
<keyword evidence="4" id="KW-0597">Phosphoprotein</keyword>
<dbReference type="Gene3D" id="1.10.10.60">
    <property type="entry name" value="Homeodomain-like"/>
    <property type="match status" value="2"/>
</dbReference>
<sequence>MNILIVDDEYAIREGLREMLGRLALPGASLRRVDTAIDGNGALAALHRQPYDLLITDVRMPGMDGLRLLERVRGRYPRMRTIMLSGFDDFSYVREALRLGASDYLLKPVQLQELTAAIERLLTDERPEDGVRSSWERLNGRDGFKVLAAVDLDRPFGSRAGQFGDLQTLAWLLNKTASEIMEGLPDAAIVGGLPEGGDACRLVCGFVGDSPEKAEQLAERFARTLSGFWADVVRLPVSVGLSRPFGPGQAEDVPYSEALLALLSRLGRGSGIYRTADSVADAAGAKADPRVWQQLQAALDVGDFDRLTERLLGLIRDCASRGTPLQLIRTIEKLLLALQDRIQDDASAADQARKTADFIRKLCWSRSEDGLFRELSERISGLYLLLDPEEREGQIMAKAKKYMREHLGETLTLEDVSRVTYVSRSHLSRLFRKRAGQTFLEYLTDLRIEEARRLLSEPGIKIYELAERLGYRDWKHFSRTFKERTGYGPADYRSNLSVKLSE</sequence>
<dbReference type="Pfam" id="PF00072">
    <property type="entry name" value="Response_reg"/>
    <property type="match status" value="1"/>
</dbReference>
<evidence type="ECO:0000256" key="1">
    <source>
        <dbReference type="ARBA" id="ARBA00023015"/>
    </source>
</evidence>
<dbReference type="InterPro" id="IPR011006">
    <property type="entry name" value="CheY-like_superfamily"/>
</dbReference>
<dbReference type="SMART" id="SM00342">
    <property type="entry name" value="HTH_ARAC"/>
    <property type="match status" value="1"/>
</dbReference>
<evidence type="ECO:0000259" key="6">
    <source>
        <dbReference type="PROSITE" id="PS50110"/>
    </source>
</evidence>
<feature type="modified residue" description="4-aspartylphosphate" evidence="4">
    <location>
        <position position="57"/>
    </location>
</feature>
<feature type="domain" description="Response regulatory" evidence="6">
    <location>
        <begin position="2"/>
        <end position="122"/>
    </location>
</feature>
<dbReference type="InterPro" id="IPR018060">
    <property type="entry name" value="HTH_AraC"/>
</dbReference>
<dbReference type="RefSeq" id="WP_378091488.1">
    <property type="nucleotide sequence ID" value="NZ_JBHSEP010000001.1"/>
</dbReference>
<evidence type="ECO:0000256" key="2">
    <source>
        <dbReference type="ARBA" id="ARBA00023125"/>
    </source>
</evidence>
<protein>
    <submittedName>
        <fullName evidence="7">Response regulator</fullName>
    </submittedName>
</protein>
<dbReference type="InterPro" id="IPR001789">
    <property type="entry name" value="Sig_transdc_resp-reg_receiver"/>
</dbReference>
<dbReference type="PANTHER" id="PTHR43280">
    <property type="entry name" value="ARAC-FAMILY TRANSCRIPTIONAL REGULATOR"/>
    <property type="match status" value="1"/>
</dbReference>
<dbReference type="Pfam" id="PF12833">
    <property type="entry name" value="HTH_18"/>
    <property type="match status" value="1"/>
</dbReference>
<dbReference type="PANTHER" id="PTHR43280:SF2">
    <property type="entry name" value="HTH-TYPE TRANSCRIPTIONAL REGULATOR EXSA"/>
    <property type="match status" value="1"/>
</dbReference>
<proteinExistence type="predicted"/>
<dbReference type="SUPFAM" id="SSF52172">
    <property type="entry name" value="CheY-like"/>
    <property type="match status" value="1"/>
</dbReference>
<reference evidence="8" key="1">
    <citation type="journal article" date="2019" name="Int. J. Syst. Evol. Microbiol.">
        <title>The Global Catalogue of Microorganisms (GCM) 10K type strain sequencing project: providing services to taxonomists for standard genome sequencing and annotation.</title>
        <authorList>
            <consortium name="The Broad Institute Genomics Platform"/>
            <consortium name="The Broad Institute Genome Sequencing Center for Infectious Disease"/>
            <person name="Wu L."/>
            <person name="Ma J."/>
        </authorList>
    </citation>
    <scope>NUCLEOTIDE SEQUENCE [LARGE SCALE GENOMIC DNA]</scope>
    <source>
        <strain evidence="8">CCUG 49571</strain>
    </source>
</reference>
<dbReference type="CDD" id="cd17536">
    <property type="entry name" value="REC_YesN-like"/>
    <property type="match status" value="1"/>
</dbReference>